<comment type="similarity">
    <text evidence="2 10">Belongs to the ANKZF1/VMS1 family.</text>
</comment>
<protein>
    <recommendedName>
        <fullName evidence="12">VLRF1 domain-containing protein</fullName>
    </recommendedName>
</protein>
<dbReference type="AlphaFoldDB" id="A0A7R9ZKM7"/>
<proteinExistence type="inferred from homology"/>
<keyword evidence="8" id="KW-0040">ANK repeat</keyword>
<evidence type="ECO:0000256" key="6">
    <source>
        <dbReference type="ARBA" id="ARBA00022759"/>
    </source>
</evidence>
<dbReference type="Pfam" id="PF18826">
    <property type="entry name" value="bVLRF1"/>
    <property type="match status" value="1"/>
</dbReference>
<keyword evidence="7 10" id="KW-0378">Hydrolase</keyword>
<dbReference type="InterPro" id="IPR041175">
    <property type="entry name" value="VLRF1/Vms1"/>
</dbReference>
<feature type="compositionally biased region" description="Basic and acidic residues" evidence="11">
    <location>
        <begin position="537"/>
        <end position="557"/>
    </location>
</feature>
<feature type="region of interest" description="Disordered" evidence="11">
    <location>
        <begin position="518"/>
        <end position="562"/>
    </location>
</feature>
<keyword evidence="4 10" id="KW-0540">Nuclease</keyword>
<feature type="compositionally biased region" description="Acidic residues" evidence="11">
    <location>
        <begin position="52"/>
        <end position="80"/>
    </location>
</feature>
<keyword evidence="6 10" id="KW-0255">Endonuclease</keyword>
<dbReference type="PANTHER" id="PTHR16036">
    <property type="entry name" value="ANKYRIN REPEAT AND ZINC FINGER DOMAIN-CONTAINING PROTEIN 1"/>
    <property type="match status" value="1"/>
</dbReference>
<dbReference type="GO" id="GO:0005737">
    <property type="term" value="C:cytoplasm"/>
    <property type="evidence" value="ECO:0007669"/>
    <property type="project" value="UniProtKB-SubCell"/>
</dbReference>
<dbReference type="PROSITE" id="PS52044">
    <property type="entry name" value="VLRF1"/>
    <property type="match status" value="1"/>
</dbReference>
<comment type="subcellular location">
    <subcellularLocation>
        <location evidence="1">Cytoplasm</location>
    </subcellularLocation>
</comment>
<evidence type="ECO:0000256" key="8">
    <source>
        <dbReference type="ARBA" id="ARBA00023043"/>
    </source>
</evidence>
<organism evidence="13">
    <name type="scientific">Craspedostauros australis</name>
    <dbReference type="NCBI Taxonomy" id="1486917"/>
    <lineage>
        <taxon>Eukaryota</taxon>
        <taxon>Sar</taxon>
        <taxon>Stramenopiles</taxon>
        <taxon>Ochrophyta</taxon>
        <taxon>Bacillariophyta</taxon>
        <taxon>Bacillariophyceae</taxon>
        <taxon>Bacillariophycidae</taxon>
        <taxon>Naviculales</taxon>
        <taxon>Naviculaceae</taxon>
        <taxon>Craspedostauros</taxon>
    </lineage>
</organism>
<sequence>MTMETHLLYTSEALKLLEQAEKRVQSNHDELVKSQQYAVPGRVYHHDADTSSSEDESAIDSQSDDSEDDSGLSSGDEGEGAADGSRVESSDSVANDARRQDEQQNESSKHKPHRKQAQAHKQKQQKPGRNKKVAENRHLIHQQLSAANAPAFPIDDDNEVVLPLSLLPKPLRTPGVGIAQQCSLFRSLSANLQQQTVVVLLIRSGRFAGGVFKRDKCLIHRACQRYTIRKGQGKAQSAQDNSKRKAKSMGAQLRRAGEISLKEDIHETLLSWKSHIESACLVLVSCPKTMTSTVFADSVKDVITRDDDRIRKVPFDIGRPTFESVCVTHDVMMHMAARSIDANFTSDVTPNSAAAGQGPVVGGKLETIKDTENAKEKEIEEEEEKKKALIVPLTPLHEAAMDGDVDKILEWLMVDTIADQINIQAGENFSTPLHFAAESVAIDQAVAAQCVSALLLKGHADPCVLDVRGRPPYFLAAHDKVREAFRMARGTLGEEYCDWKDAKVGPALTEDAMQAKKEKEAEKRRQKRARQKKKKAADKAQLEAAEKAKKDEEEKQKQKLSTVGSTTRTGCHWCNSDISRKPRKSLFFLHDFKFCSSDCVKKHKRAQIADAAMARMGL</sequence>
<keyword evidence="5" id="KW-0677">Repeat</keyword>
<name>A0A7R9ZKM7_9STRA</name>
<feature type="compositionally biased region" description="Basic residues" evidence="11">
    <location>
        <begin position="110"/>
        <end position="131"/>
    </location>
</feature>
<evidence type="ECO:0000256" key="7">
    <source>
        <dbReference type="ARBA" id="ARBA00022801"/>
    </source>
</evidence>
<evidence type="ECO:0000259" key="12">
    <source>
        <dbReference type="PROSITE" id="PS52044"/>
    </source>
</evidence>
<comment type="domain">
    <text evidence="10">The VLRF1 domain mediates binding to the 60S ribosomal subunit.</text>
</comment>
<evidence type="ECO:0000256" key="3">
    <source>
        <dbReference type="ARBA" id="ARBA00022490"/>
    </source>
</evidence>
<evidence type="ECO:0000256" key="4">
    <source>
        <dbReference type="ARBA" id="ARBA00022722"/>
    </source>
</evidence>
<evidence type="ECO:0000256" key="1">
    <source>
        <dbReference type="ARBA" id="ARBA00004496"/>
    </source>
</evidence>
<evidence type="ECO:0000256" key="2">
    <source>
        <dbReference type="ARBA" id="ARBA00009262"/>
    </source>
</evidence>
<dbReference type="SUPFAM" id="SSF48403">
    <property type="entry name" value="Ankyrin repeat"/>
    <property type="match status" value="1"/>
</dbReference>
<feature type="region of interest" description="Disordered" evidence="11">
    <location>
        <begin position="25"/>
        <end position="132"/>
    </location>
</feature>
<evidence type="ECO:0000256" key="10">
    <source>
        <dbReference type="PROSITE-ProRule" id="PRU01389"/>
    </source>
</evidence>
<dbReference type="GO" id="GO:0004519">
    <property type="term" value="F:endonuclease activity"/>
    <property type="evidence" value="ECO:0007669"/>
    <property type="project" value="UniProtKB-KW"/>
</dbReference>
<dbReference type="InterPro" id="IPR047139">
    <property type="entry name" value="ANKZ1/VMS1"/>
</dbReference>
<evidence type="ECO:0000256" key="9">
    <source>
        <dbReference type="ARBA" id="ARBA00023054"/>
    </source>
</evidence>
<dbReference type="PANTHER" id="PTHR16036:SF2">
    <property type="entry name" value="TRNA ENDONUCLEASE ANKZF1"/>
    <property type="match status" value="1"/>
</dbReference>
<feature type="domain" description="VLRF1" evidence="12">
    <location>
        <begin position="193"/>
        <end position="335"/>
    </location>
</feature>
<dbReference type="EMBL" id="HBEF01004288">
    <property type="protein sequence ID" value="CAD8330549.1"/>
    <property type="molecule type" value="Transcribed_RNA"/>
</dbReference>
<dbReference type="Gene3D" id="1.25.40.20">
    <property type="entry name" value="Ankyrin repeat-containing domain"/>
    <property type="match status" value="1"/>
</dbReference>
<gene>
    <name evidence="13" type="ORF">CAUS1442_LOCUS2647</name>
</gene>
<accession>A0A7R9ZKM7</accession>
<keyword evidence="9" id="KW-0175">Coiled coil</keyword>
<feature type="active site" evidence="10">
    <location>
        <position position="236"/>
    </location>
</feature>
<feature type="compositionally biased region" description="Basic residues" evidence="11">
    <location>
        <begin position="524"/>
        <end position="536"/>
    </location>
</feature>
<reference evidence="13" key="1">
    <citation type="submission" date="2021-01" db="EMBL/GenBank/DDBJ databases">
        <authorList>
            <person name="Corre E."/>
            <person name="Pelletier E."/>
            <person name="Niang G."/>
            <person name="Scheremetjew M."/>
            <person name="Finn R."/>
            <person name="Kale V."/>
            <person name="Holt S."/>
            <person name="Cochrane G."/>
            <person name="Meng A."/>
            <person name="Brown T."/>
            <person name="Cohen L."/>
        </authorList>
    </citation>
    <scope>NUCLEOTIDE SEQUENCE</scope>
    <source>
        <strain evidence="13">CCMP3328</strain>
    </source>
</reference>
<keyword evidence="3 10" id="KW-0963">Cytoplasm</keyword>
<dbReference type="GO" id="GO:0016787">
    <property type="term" value="F:hydrolase activity"/>
    <property type="evidence" value="ECO:0007669"/>
    <property type="project" value="UniProtKB-KW"/>
</dbReference>
<dbReference type="GO" id="GO:0036503">
    <property type="term" value="P:ERAD pathway"/>
    <property type="evidence" value="ECO:0007669"/>
    <property type="project" value="TreeGrafter"/>
</dbReference>
<dbReference type="InterPro" id="IPR036770">
    <property type="entry name" value="Ankyrin_rpt-contain_sf"/>
</dbReference>
<evidence type="ECO:0000313" key="13">
    <source>
        <dbReference type="EMBL" id="CAD8330549.1"/>
    </source>
</evidence>
<evidence type="ECO:0000256" key="11">
    <source>
        <dbReference type="SAM" id="MobiDB-lite"/>
    </source>
</evidence>
<evidence type="ECO:0000256" key="5">
    <source>
        <dbReference type="ARBA" id="ARBA00022737"/>
    </source>
</evidence>